<dbReference type="CDD" id="cd00637">
    <property type="entry name" value="7tm_classA_rhodopsin-like"/>
    <property type="match status" value="1"/>
</dbReference>
<comment type="caution">
    <text evidence="10">The sequence shown here is derived from an EMBL/GenBank/DDBJ whole genome shotgun (WGS) entry which is preliminary data.</text>
</comment>
<reference evidence="10" key="1">
    <citation type="submission" date="2022-03" db="EMBL/GenBank/DDBJ databases">
        <authorList>
            <person name="Martin C."/>
        </authorList>
    </citation>
    <scope>NUCLEOTIDE SEQUENCE</scope>
</reference>
<dbReference type="GO" id="GO:0004930">
    <property type="term" value="F:G protein-coupled receptor activity"/>
    <property type="evidence" value="ECO:0007669"/>
    <property type="project" value="UniProtKB-KW"/>
</dbReference>
<accession>A0A8J1UEQ6</accession>
<keyword evidence="7 9" id="KW-0675">Receptor</keyword>
<dbReference type="InterPro" id="IPR017452">
    <property type="entry name" value="GPCR_Rhodpsn_7TM"/>
</dbReference>
<dbReference type="EMBL" id="CAIIXF020000006">
    <property type="protein sequence ID" value="CAH1785242.1"/>
    <property type="molecule type" value="Genomic_DNA"/>
</dbReference>
<dbReference type="PANTHER" id="PTHR24249">
    <property type="entry name" value="HISTAMINE RECEPTOR-RELATED G-PROTEIN COUPLED RECEPTOR"/>
    <property type="match status" value="1"/>
</dbReference>
<evidence type="ECO:0000256" key="3">
    <source>
        <dbReference type="ARBA" id="ARBA00022692"/>
    </source>
</evidence>
<dbReference type="PRINTS" id="PR00237">
    <property type="entry name" value="GPCRRHODOPSN"/>
</dbReference>
<evidence type="ECO:0000256" key="8">
    <source>
        <dbReference type="ARBA" id="ARBA00023224"/>
    </source>
</evidence>
<sequence>MMNSTSGSVGTNNSYTVNNSTNIAADRTVELWVMCSINIAISLFVIIGNSLILWTVYKVESLHTVTSMFIANVSVVDLLTGFVVISMSVTTDFIMPLIKDTYTLNKQFCIARTFMLAFLYGLSLFGLIGIAIERYVAVIYPLRYNSLLTVNKAKVMIASIWLYILTISVVMFIDGVNVFQAEQECSMNNTLNRSYFTFIQINILVPILVIVFVYSKITWVALKHRSKIICQLASVDNARAVAYKNEHSIVKAATIVNVVFIIMYGQFVIISSVRSESEWYKTVWDVSSAIIRLNSGVNPWIFGICHKKYKNALLFALKIKPNEVLSE</sequence>
<keyword evidence="4" id="KW-1133">Transmembrane helix</keyword>
<evidence type="ECO:0000256" key="4">
    <source>
        <dbReference type="ARBA" id="ARBA00022989"/>
    </source>
</evidence>
<dbReference type="AlphaFoldDB" id="A0A8J1UEQ6"/>
<evidence type="ECO:0000256" key="7">
    <source>
        <dbReference type="ARBA" id="ARBA00023170"/>
    </source>
</evidence>
<dbReference type="SUPFAM" id="SSF81321">
    <property type="entry name" value="Family A G protein-coupled receptor-like"/>
    <property type="match status" value="1"/>
</dbReference>
<evidence type="ECO:0000256" key="6">
    <source>
        <dbReference type="ARBA" id="ARBA00023136"/>
    </source>
</evidence>
<gene>
    <name evidence="10" type="ORF">OFUS_LOCUS11330</name>
</gene>
<comment type="similarity">
    <text evidence="9">Belongs to the G-protein coupled receptor 1 family.</text>
</comment>
<keyword evidence="3 9" id="KW-0812">Transmembrane</keyword>
<keyword evidence="2" id="KW-1003">Cell membrane</keyword>
<proteinExistence type="inferred from homology"/>
<organism evidence="10 11">
    <name type="scientific">Owenia fusiformis</name>
    <name type="common">Polychaete worm</name>
    <dbReference type="NCBI Taxonomy" id="6347"/>
    <lineage>
        <taxon>Eukaryota</taxon>
        <taxon>Metazoa</taxon>
        <taxon>Spiralia</taxon>
        <taxon>Lophotrochozoa</taxon>
        <taxon>Annelida</taxon>
        <taxon>Polychaeta</taxon>
        <taxon>Sedentaria</taxon>
        <taxon>Canalipalpata</taxon>
        <taxon>Sabellida</taxon>
        <taxon>Oweniida</taxon>
        <taxon>Oweniidae</taxon>
        <taxon>Owenia</taxon>
    </lineage>
</organism>
<dbReference type="Gene3D" id="1.20.1070.10">
    <property type="entry name" value="Rhodopsin 7-helix transmembrane proteins"/>
    <property type="match status" value="1"/>
</dbReference>
<dbReference type="OrthoDB" id="6123079at2759"/>
<dbReference type="InterPro" id="IPR000276">
    <property type="entry name" value="GPCR_Rhodpsn"/>
</dbReference>
<keyword evidence="6" id="KW-0472">Membrane</keyword>
<dbReference type="Pfam" id="PF00001">
    <property type="entry name" value="7tm_1"/>
    <property type="match status" value="1"/>
</dbReference>
<dbReference type="Proteomes" id="UP000749559">
    <property type="component" value="Unassembled WGS sequence"/>
</dbReference>
<evidence type="ECO:0000256" key="1">
    <source>
        <dbReference type="ARBA" id="ARBA00004651"/>
    </source>
</evidence>
<evidence type="ECO:0000256" key="9">
    <source>
        <dbReference type="RuleBase" id="RU000688"/>
    </source>
</evidence>
<dbReference type="PROSITE" id="PS50262">
    <property type="entry name" value="G_PROTEIN_RECEP_F1_2"/>
    <property type="match status" value="1"/>
</dbReference>
<comment type="subcellular location">
    <subcellularLocation>
        <location evidence="1">Cell membrane</location>
        <topology evidence="1">Multi-pass membrane protein</topology>
    </subcellularLocation>
</comment>
<keyword evidence="5 9" id="KW-0297">G-protein coupled receptor</keyword>
<dbReference type="InterPro" id="IPR050569">
    <property type="entry name" value="TAAR"/>
</dbReference>
<evidence type="ECO:0000313" key="10">
    <source>
        <dbReference type="EMBL" id="CAH1785242.1"/>
    </source>
</evidence>
<protein>
    <submittedName>
        <fullName evidence="10">Uncharacterized protein</fullName>
    </submittedName>
</protein>
<name>A0A8J1UEQ6_OWEFU</name>
<dbReference type="PANTHER" id="PTHR24249:SF424">
    <property type="entry name" value="G-PROTEIN COUPLED RECEPTORS FAMILY 1 PROFILE DOMAIN-CONTAINING PROTEIN"/>
    <property type="match status" value="1"/>
</dbReference>
<evidence type="ECO:0000313" key="11">
    <source>
        <dbReference type="Proteomes" id="UP000749559"/>
    </source>
</evidence>
<keyword evidence="8 9" id="KW-0807">Transducer</keyword>
<keyword evidence="11" id="KW-1185">Reference proteome</keyword>
<dbReference type="GO" id="GO:0005886">
    <property type="term" value="C:plasma membrane"/>
    <property type="evidence" value="ECO:0007669"/>
    <property type="project" value="UniProtKB-SubCell"/>
</dbReference>
<dbReference type="PROSITE" id="PS00237">
    <property type="entry name" value="G_PROTEIN_RECEP_F1_1"/>
    <property type="match status" value="1"/>
</dbReference>
<evidence type="ECO:0000256" key="5">
    <source>
        <dbReference type="ARBA" id="ARBA00023040"/>
    </source>
</evidence>
<evidence type="ECO:0000256" key="2">
    <source>
        <dbReference type="ARBA" id="ARBA00022475"/>
    </source>
</evidence>